<dbReference type="AlphaFoldDB" id="A0AB32WQC3"/>
<dbReference type="RefSeq" id="XP_017979976.1">
    <property type="nucleotide sequence ID" value="XM_018124487.1"/>
</dbReference>
<dbReference type="RefSeq" id="XP_017979975.1">
    <property type="nucleotide sequence ID" value="XM_018124486.1"/>
</dbReference>
<accession>A0AB32WQC3</accession>
<reference evidence="2 3" key="2">
    <citation type="submission" date="2025-04" db="UniProtKB">
        <authorList>
            <consortium name="RefSeq"/>
        </authorList>
    </citation>
    <scope>IDENTIFICATION</scope>
</reference>
<dbReference type="Gramene" id="Tc07v2_t004330.1">
    <property type="protein sequence ID" value="Tc07v2_p004330.1"/>
    <property type="gene ID" value="Tc07v2_g004330"/>
</dbReference>
<gene>
    <name evidence="2 3" type="primary">LOC18593637</name>
</gene>
<sequence>MAILYNNDCTTCNSFTFSSLEVSLGPTILNSRERRDANDLPANSLPAIIEMQLSVNGVKQHLVRSGSSDWKKCMELSWLENPFASLKINVNEFILAILGVL</sequence>
<evidence type="ECO:0000313" key="3">
    <source>
        <dbReference type="RefSeq" id="XP_017979976.1"/>
    </source>
</evidence>
<dbReference type="GeneID" id="18593637"/>
<reference evidence="1" key="1">
    <citation type="journal article" date="1997" name="Nucleic Acids Res.">
        <title>tRNAscan-SE: a program for improved detection of transfer RNA genes in genomic sequence.</title>
        <authorList>
            <person name="Lowe T.M."/>
            <person name="Eddy S.R."/>
        </authorList>
    </citation>
    <scope>NUCLEOTIDE SEQUENCE [LARGE SCALE GENOMIC DNA]</scope>
    <source>
        <strain evidence="1">r\B97-61/B2</strain>
    </source>
</reference>
<dbReference type="Proteomes" id="UP000694886">
    <property type="component" value="Chromosome 7"/>
</dbReference>
<organism evidence="1 3">
    <name type="scientific">Theobroma cacao</name>
    <name type="common">Cacao</name>
    <name type="synonym">Cocoa</name>
    <dbReference type="NCBI Taxonomy" id="3641"/>
    <lineage>
        <taxon>Eukaryota</taxon>
        <taxon>Viridiplantae</taxon>
        <taxon>Streptophyta</taxon>
        <taxon>Embryophyta</taxon>
        <taxon>Tracheophyta</taxon>
        <taxon>Spermatophyta</taxon>
        <taxon>Magnoliopsida</taxon>
        <taxon>eudicotyledons</taxon>
        <taxon>Gunneridae</taxon>
        <taxon>Pentapetalae</taxon>
        <taxon>rosids</taxon>
        <taxon>malvids</taxon>
        <taxon>Malvales</taxon>
        <taxon>Malvaceae</taxon>
        <taxon>Byttnerioideae</taxon>
        <taxon>Theobroma</taxon>
    </lineage>
</organism>
<evidence type="ECO:0000313" key="1">
    <source>
        <dbReference type="Proteomes" id="UP000694886"/>
    </source>
</evidence>
<name>A0AB32WQC3_THECC</name>
<evidence type="ECO:0000313" key="2">
    <source>
        <dbReference type="RefSeq" id="XP_017979975.1"/>
    </source>
</evidence>
<dbReference type="Gramene" id="Tc07v2_t004330.3">
    <property type="protein sequence ID" value="Tc07v2_p004330.3"/>
    <property type="gene ID" value="Tc07v2_g004330"/>
</dbReference>
<proteinExistence type="predicted"/>
<protein>
    <submittedName>
        <fullName evidence="2 3">Uncharacterized protein LOC18593637 isoform X2</fullName>
    </submittedName>
</protein>